<evidence type="ECO:0000313" key="2">
    <source>
        <dbReference type="Proteomes" id="UP000318864"/>
    </source>
</evidence>
<proteinExistence type="predicted"/>
<accession>A0A4S3TJP6</accession>
<dbReference type="OrthoDB" id="203786at2157"/>
<evidence type="ECO:0000313" key="1">
    <source>
        <dbReference type="EMBL" id="THE64294.1"/>
    </source>
</evidence>
<name>A0A4S3TJP6_9EURY</name>
<keyword evidence="2" id="KW-1185">Reference proteome</keyword>
<protein>
    <submittedName>
        <fullName evidence="1">Uncharacterized protein</fullName>
    </submittedName>
</protein>
<gene>
    <name evidence="1" type="ORF">D8Y22_13760</name>
</gene>
<dbReference type="AlphaFoldDB" id="A0A4S3TJP6"/>
<sequence length="142" mass="15381">MGDIEGQIITAVRHLAGDDHDGLVWTVDLYDNSLALELGDGSLLISVDDLEGNRPGVFNAKGVDEWDDIAGSLITDMSPMSSAAMEYRGWNSSENYRPLVITLDSGEQLYPSADPGGNQLGVLFRVKNGETFIVDFESVDTL</sequence>
<comment type="caution">
    <text evidence="1">The sequence shown here is derived from an EMBL/GenBank/DDBJ whole genome shotgun (WGS) entry which is preliminary data.</text>
</comment>
<dbReference type="Proteomes" id="UP000318864">
    <property type="component" value="Unassembled WGS sequence"/>
</dbReference>
<reference evidence="1 2" key="1">
    <citation type="submission" date="2018-10" db="EMBL/GenBank/DDBJ databases">
        <title>Natronolimnobius sp. XQ-INN 246 isolated from Inner Mongolia Autonomous Region of China.</title>
        <authorList>
            <person name="Xue Q."/>
        </authorList>
    </citation>
    <scope>NUCLEOTIDE SEQUENCE [LARGE SCALE GENOMIC DNA]</scope>
    <source>
        <strain evidence="1 2">XQ-INN 246</strain>
    </source>
</reference>
<dbReference type="RefSeq" id="WP_141465262.1">
    <property type="nucleotide sequence ID" value="NZ_RBZW01000035.1"/>
</dbReference>
<dbReference type="EMBL" id="RBZW01000035">
    <property type="protein sequence ID" value="THE64294.1"/>
    <property type="molecule type" value="Genomic_DNA"/>
</dbReference>
<organism evidence="1 2">
    <name type="scientific">Salinadaptatus halalkaliphilus</name>
    <dbReference type="NCBI Taxonomy" id="2419781"/>
    <lineage>
        <taxon>Archaea</taxon>
        <taxon>Methanobacteriati</taxon>
        <taxon>Methanobacteriota</taxon>
        <taxon>Stenosarchaea group</taxon>
        <taxon>Halobacteria</taxon>
        <taxon>Halobacteriales</taxon>
        <taxon>Natrialbaceae</taxon>
        <taxon>Salinadaptatus</taxon>
    </lineage>
</organism>